<dbReference type="PANTHER" id="PTHR31681:SF3">
    <property type="entry name" value="OS04G0690100 PROTEIN"/>
    <property type="match status" value="1"/>
</dbReference>
<dbReference type="STRING" id="933852.A0A0C3AY20"/>
<dbReference type="EMBL" id="KN824288">
    <property type="protein sequence ID" value="KIM29445.1"/>
    <property type="molecule type" value="Genomic_DNA"/>
</dbReference>
<keyword evidence="3" id="KW-1185">Reference proteome</keyword>
<dbReference type="InterPro" id="IPR012317">
    <property type="entry name" value="Poly(ADP-ribose)pol_cat_dom"/>
</dbReference>
<reference evidence="2 3" key="1">
    <citation type="submission" date="2014-04" db="EMBL/GenBank/DDBJ databases">
        <authorList>
            <consortium name="DOE Joint Genome Institute"/>
            <person name="Kuo A."/>
            <person name="Zuccaro A."/>
            <person name="Kohler A."/>
            <person name="Nagy L.G."/>
            <person name="Floudas D."/>
            <person name="Copeland A."/>
            <person name="Barry K.W."/>
            <person name="Cichocki N."/>
            <person name="Veneault-Fourrey C."/>
            <person name="LaButti K."/>
            <person name="Lindquist E.A."/>
            <person name="Lipzen A."/>
            <person name="Lundell T."/>
            <person name="Morin E."/>
            <person name="Murat C."/>
            <person name="Sun H."/>
            <person name="Tunlid A."/>
            <person name="Henrissat B."/>
            <person name="Grigoriev I.V."/>
            <person name="Hibbett D.S."/>
            <person name="Martin F."/>
            <person name="Nordberg H.P."/>
            <person name="Cantor M.N."/>
            <person name="Hua S.X."/>
        </authorList>
    </citation>
    <scope>NUCLEOTIDE SEQUENCE [LARGE SCALE GENOMIC DNA]</scope>
    <source>
        <strain evidence="2 3">MAFF 305830</strain>
    </source>
</reference>
<dbReference type="Pfam" id="PF00644">
    <property type="entry name" value="PARP"/>
    <property type="match status" value="1"/>
</dbReference>
<dbReference type="Gene3D" id="3.90.228.10">
    <property type="match status" value="1"/>
</dbReference>
<protein>
    <recommendedName>
        <fullName evidence="1">PARP catalytic domain-containing protein</fullName>
    </recommendedName>
</protein>
<dbReference type="Proteomes" id="UP000054097">
    <property type="component" value="Unassembled WGS sequence"/>
</dbReference>
<name>A0A0C3AY20_SERVB</name>
<dbReference type="GO" id="GO:0003950">
    <property type="term" value="F:NAD+ poly-ADP-ribosyltransferase activity"/>
    <property type="evidence" value="ECO:0007669"/>
    <property type="project" value="InterPro"/>
</dbReference>
<gene>
    <name evidence="2" type="ORF">M408DRAFT_328714</name>
</gene>
<dbReference type="AlphaFoldDB" id="A0A0C3AY20"/>
<evidence type="ECO:0000259" key="1">
    <source>
        <dbReference type="Pfam" id="PF00644"/>
    </source>
</evidence>
<organism evidence="2 3">
    <name type="scientific">Serendipita vermifera MAFF 305830</name>
    <dbReference type="NCBI Taxonomy" id="933852"/>
    <lineage>
        <taxon>Eukaryota</taxon>
        <taxon>Fungi</taxon>
        <taxon>Dikarya</taxon>
        <taxon>Basidiomycota</taxon>
        <taxon>Agaricomycotina</taxon>
        <taxon>Agaricomycetes</taxon>
        <taxon>Sebacinales</taxon>
        <taxon>Serendipitaceae</taxon>
        <taxon>Serendipita</taxon>
    </lineage>
</organism>
<reference evidence="3" key="2">
    <citation type="submission" date="2015-01" db="EMBL/GenBank/DDBJ databases">
        <title>Evolutionary Origins and Diversification of the Mycorrhizal Mutualists.</title>
        <authorList>
            <consortium name="DOE Joint Genome Institute"/>
            <consortium name="Mycorrhizal Genomics Consortium"/>
            <person name="Kohler A."/>
            <person name="Kuo A."/>
            <person name="Nagy L.G."/>
            <person name="Floudas D."/>
            <person name="Copeland A."/>
            <person name="Barry K.W."/>
            <person name="Cichocki N."/>
            <person name="Veneault-Fourrey C."/>
            <person name="LaButti K."/>
            <person name="Lindquist E.A."/>
            <person name="Lipzen A."/>
            <person name="Lundell T."/>
            <person name="Morin E."/>
            <person name="Murat C."/>
            <person name="Riley R."/>
            <person name="Ohm R."/>
            <person name="Sun H."/>
            <person name="Tunlid A."/>
            <person name="Henrissat B."/>
            <person name="Grigoriev I.V."/>
            <person name="Hibbett D.S."/>
            <person name="Martin F."/>
        </authorList>
    </citation>
    <scope>NUCLEOTIDE SEQUENCE [LARGE SCALE GENOMIC DNA]</scope>
    <source>
        <strain evidence="3">MAFF 305830</strain>
    </source>
</reference>
<dbReference type="PANTHER" id="PTHR31681">
    <property type="entry name" value="C2H2-LIKE ZINC FINGER PROTEIN"/>
    <property type="match status" value="1"/>
</dbReference>
<feature type="domain" description="PARP catalytic" evidence="1">
    <location>
        <begin position="309"/>
        <end position="394"/>
    </location>
</feature>
<evidence type="ECO:0000313" key="2">
    <source>
        <dbReference type="EMBL" id="KIM29445.1"/>
    </source>
</evidence>
<proteinExistence type="predicted"/>
<accession>A0A0C3AY20</accession>
<dbReference type="OrthoDB" id="9514740at2759"/>
<dbReference type="SUPFAM" id="SSF56399">
    <property type="entry name" value="ADP-ribosylation"/>
    <property type="match status" value="1"/>
</dbReference>
<dbReference type="HOGENOM" id="CLU_039434_0_0_1"/>
<sequence>MAAPYAGTGNLCIACGINPKYQAGAVVHPYCSRTCATKGTPNNPPAPVSAPQSSWFAPASVPPSAGICLLPTCSKPVYQDPRTGPSKFCSRTHMNQAAGMNLSAPQATSWFSPSQPAPATPNGICHLPGCNELVWVDPSGKPSQYCGRKHRDQHVAINPHQAQAHNIPQPSAGPAPPAAPPRAITNPCLQCKAREQHTGSPFCGNTCKKKAQDSAPGILEVPQGHPTFKSVADQFTKKWNGGGSKTVKHVYIVLVSATNMQRYERYRQAIEAKRNCSQTGLDAGNQQRRWHGTKRACKIGDPGNTTLCTSSSCALCSIIRSSFSMTYASAGCFGRGLYTSSTSSKSDSYSSNMTSSPLKAMLLNKVVVGRGYNLNSMNSNLTAPPSGYDSVLGQLGNDELIVYTEDAIRPAYLLMYS</sequence>
<evidence type="ECO:0000313" key="3">
    <source>
        <dbReference type="Proteomes" id="UP000054097"/>
    </source>
</evidence>